<dbReference type="PANTHER" id="PTHR12645:SF0">
    <property type="entry name" value="FAD-LINKED SULFHYDRYL OXIDASE ALR"/>
    <property type="match status" value="1"/>
</dbReference>
<dbReference type="Gene3D" id="1.20.120.310">
    <property type="entry name" value="ERV/ALR sulfhydryl oxidase domain"/>
    <property type="match status" value="1"/>
</dbReference>
<evidence type="ECO:0000256" key="1">
    <source>
        <dbReference type="ARBA" id="ARBA00001974"/>
    </source>
</evidence>
<feature type="domain" description="ERV/ALR sulfhydryl oxidase" evidence="7">
    <location>
        <begin position="14"/>
        <end position="114"/>
    </location>
</feature>
<dbReference type="OrthoDB" id="17199at2759"/>
<dbReference type="OMA" id="WINIKLN"/>
<dbReference type="Proteomes" id="UP000002872">
    <property type="component" value="Unassembled WGS sequence"/>
</dbReference>
<comment type="catalytic activity">
    <reaction evidence="6">
        <text>2 R'C(R)SH + O2 = R'C(R)S-S(R)CR' + H2O2</text>
        <dbReference type="Rhea" id="RHEA:17357"/>
        <dbReference type="ChEBI" id="CHEBI:15379"/>
        <dbReference type="ChEBI" id="CHEBI:16240"/>
        <dbReference type="ChEBI" id="CHEBI:16520"/>
        <dbReference type="ChEBI" id="CHEBI:17412"/>
        <dbReference type="EC" id="1.8.3.2"/>
    </reaction>
</comment>
<organism evidence="8 9">
    <name type="scientific">Nematocida parisii (strain ERTm3)</name>
    <name type="common">Nematode killer fungus</name>
    <dbReference type="NCBI Taxonomy" id="935791"/>
    <lineage>
        <taxon>Eukaryota</taxon>
        <taxon>Fungi</taxon>
        <taxon>Fungi incertae sedis</taxon>
        <taxon>Microsporidia</taxon>
        <taxon>Nematocida</taxon>
    </lineage>
</organism>
<dbReference type="PANTHER" id="PTHR12645">
    <property type="entry name" value="ALR/ERV"/>
    <property type="match status" value="1"/>
</dbReference>
<accession>I3EHA1</accession>
<evidence type="ECO:0000259" key="7">
    <source>
        <dbReference type="PROSITE" id="PS51324"/>
    </source>
</evidence>
<dbReference type="AlphaFoldDB" id="I3EHA1"/>
<evidence type="ECO:0000256" key="2">
    <source>
        <dbReference type="ARBA" id="ARBA00022630"/>
    </source>
</evidence>
<dbReference type="InterPro" id="IPR036774">
    <property type="entry name" value="ERV/ALR_sulphydryl_oxid_sf"/>
</dbReference>
<dbReference type="GO" id="GO:0016971">
    <property type="term" value="F:flavin-dependent sulfhydryl oxidase activity"/>
    <property type="evidence" value="ECO:0007669"/>
    <property type="project" value="InterPro"/>
</dbReference>
<keyword evidence="5" id="KW-1015">Disulfide bond</keyword>
<dbReference type="InterPro" id="IPR017905">
    <property type="entry name" value="ERV/ALR_sulphydryl_oxidase"/>
</dbReference>
<keyword evidence="4 6" id="KW-0560">Oxidoreductase</keyword>
<dbReference type="VEuPathDB" id="MicrosporidiaDB:NEQG_01288"/>
<evidence type="ECO:0000313" key="9">
    <source>
        <dbReference type="Proteomes" id="UP000002872"/>
    </source>
</evidence>
<dbReference type="InParanoid" id="I3EHA1"/>
<keyword evidence="3 6" id="KW-0274">FAD</keyword>
<sequence>MNIFSQGKEKPGLSQKEKAEVGRSTWNLLHAIARRYPDTPSKKEQKAVYDLFESLHILYPCKPCASSISAFKKSNLLRAQNRSSLIFSFCEFHNWINIKLNKPRIDCTAFTEAELNPGITHSHSKFISTIKTRIISIIHQIKSIL</sequence>
<evidence type="ECO:0000313" key="8">
    <source>
        <dbReference type="EMBL" id="EIJ88598.1"/>
    </source>
</evidence>
<dbReference type="PROSITE" id="PS51324">
    <property type="entry name" value="ERV_ALR"/>
    <property type="match status" value="1"/>
</dbReference>
<dbReference type="EMBL" id="GL870878">
    <property type="protein sequence ID" value="EIJ88598.1"/>
    <property type="molecule type" value="Genomic_DNA"/>
</dbReference>
<proteinExistence type="predicted"/>
<name>I3EHA1_NEMP3</name>
<dbReference type="EC" id="1.8.3.2" evidence="6"/>
<keyword evidence="2 6" id="KW-0285">Flavoprotein</keyword>
<evidence type="ECO:0000256" key="5">
    <source>
        <dbReference type="ARBA" id="ARBA00023157"/>
    </source>
</evidence>
<evidence type="ECO:0000256" key="6">
    <source>
        <dbReference type="RuleBase" id="RU371123"/>
    </source>
</evidence>
<gene>
    <name evidence="8" type="ORF">NEQG_01288</name>
</gene>
<reference evidence="8" key="1">
    <citation type="submission" date="2011-01" db="EMBL/GenBank/DDBJ databases">
        <title>The Genome Sequence of Nematocida parisii strain ERTm3.</title>
        <authorList>
            <consortium name="The Broad Institute Genome Sequencing Platform"/>
            <consortium name="The Broad Institute Genome Sequencing Center for Infectious Disease"/>
            <person name="Cuomo C."/>
            <person name="Troemel E."/>
            <person name="Young S.K."/>
            <person name="Zeng Q."/>
            <person name="Gargeya S."/>
            <person name="Fitzgerald M."/>
            <person name="Haas B."/>
            <person name="Abouelleil A."/>
            <person name="Alvarado L."/>
            <person name="Arachchi H.M."/>
            <person name="Berlin A."/>
            <person name="Chapman S.B."/>
            <person name="Gearin G."/>
            <person name="Goldberg J."/>
            <person name="Griggs A."/>
            <person name="Gujja S."/>
            <person name="Hansen M."/>
            <person name="Heiman D."/>
            <person name="Howarth C."/>
            <person name="Larimer J."/>
            <person name="Lui A."/>
            <person name="MacDonald P.J.P."/>
            <person name="McCowen C."/>
            <person name="Montmayeur A."/>
            <person name="Murphy C."/>
            <person name="Neiman D."/>
            <person name="Pearson M."/>
            <person name="Priest M."/>
            <person name="Roberts A."/>
            <person name="Saif S."/>
            <person name="Shea T."/>
            <person name="Sisk P."/>
            <person name="Stolte C."/>
            <person name="Sykes S."/>
            <person name="Wortman J."/>
            <person name="Nusbaum C."/>
            <person name="Birren B."/>
        </authorList>
    </citation>
    <scope>NUCLEOTIDE SEQUENCE</scope>
    <source>
        <strain evidence="8">ERTm3</strain>
    </source>
</reference>
<dbReference type="GO" id="GO:0050660">
    <property type="term" value="F:flavin adenine dinucleotide binding"/>
    <property type="evidence" value="ECO:0007669"/>
    <property type="project" value="TreeGrafter"/>
</dbReference>
<dbReference type="InterPro" id="IPR039799">
    <property type="entry name" value="ALR/ERV"/>
</dbReference>
<dbReference type="GO" id="GO:0005739">
    <property type="term" value="C:mitochondrion"/>
    <property type="evidence" value="ECO:0007669"/>
    <property type="project" value="TreeGrafter"/>
</dbReference>
<keyword evidence="9" id="KW-1185">Reference proteome</keyword>
<evidence type="ECO:0000256" key="4">
    <source>
        <dbReference type="ARBA" id="ARBA00023002"/>
    </source>
</evidence>
<evidence type="ECO:0000256" key="3">
    <source>
        <dbReference type="ARBA" id="ARBA00022827"/>
    </source>
</evidence>
<comment type="cofactor">
    <cofactor evidence="1 6">
        <name>FAD</name>
        <dbReference type="ChEBI" id="CHEBI:57692"/>
    </cofactor>
</comment>
<protein>
    <recommendedName>
        <fullName evidence="6">Sulfhydryl oxidase</fullName>
        <ecNumber evidence="6">1.8.3.2</ecNumber>
    </recommendedName>
</protein>
<dbReference type="Pfam" id="PF04777">
    <property type="entry name" value="Evr1_Alr"/>
    <property type="match status" value="1"/>
</dbReference>
<dbReference type="SUPFAM" id="SSF69000">
    <property type="entry name" value="FAD-dependent thiol oxidase"/>
    <property type="match status" value="1"/>
</dbReference>
<dbReference type="HOGENOM" id="CLU_1796981_0_0_1"/>